<feature type="transmembrane region" description="Helical" evidence="2">
    <location>
        <begin position="128"/>
        <end position="146"/>
    </location>
</feature>
<feature type="domain" description="DUF7144" evidence="3">
    <location>
        <begin position="35"/>
        <end position="148"/>
    </location>
</feature>
<feature type="region of interest" description="Disordered" evidence="1">
    <location>
        <begin position="1"/>
        <end position="24"/>
    </location>
</feature>
<dbReference type="EMBL" id="BAABCM010000001">
    <property type="protein sequence ID" value="GAA3795599.1"/>
    <property type="molecule type" value="Genomic_DNA"/>
</dbReference>
<comment type="caution">
    <text evidence="4">The sequence shown here is derived from an EMBL/GenBank/DDBJ whole genome shotgun (WGS) entry which is preliminary data.</text>
</comment>
<keyword evidence="2" id="KW-0812">Transmembrane</keyword>
<reference evidence="5" key="1">
    <citation type="journal article" date="2019" name="Int. J. Syst. Evol. Microbiol.">
        <title>The Global Catalogue of Microorganisms (GCM) 10K type strain sequencing project: providing services to taxonomists for standard genome sequencing and annotation.</title>
        <authorList>
            <consortium name="The Broad Institute Genomics Platform"/>
            <consortium name="The Broad Institute Genome Sequencing Center for Infectious Disease"/>
            <person name="Wu L."/>
            <person name="Ma J."/>
        </authorList>
    </citation>
    <scope>NUCLEOTIDE SEQUENCE [LARGE SCALE GENOMIC DNA]</scope>
    <source>
        <strain evidence="5">JCM 17017</strain>
    </source>
</reference>
<dbReference type="Proteomes" id="UP001501624">
    <property type="component" value="Unassembled WGS sequence"/>
</dbReference>
<evidence type="ECO:0000256" key="2">
    <source>
        <dbReference type="SAM" id="Phobius"/>
    </source>
</evidence>
<organism evidence="4 5">
    <name type="scientific">Amycolatopsis tucumanensis</name>
    <dbReference type="NCBI Taxonomy" id="401106"/>
    <lineage>
        <taxon>Bacteria</taxon>
        <taxon>Bacillati</taxon>
        <taxon>Actinomycetota</taxon>
        <taxon>Actinomycetes</taxon>
        <taxon>Pseudonocardiales</taxon>
        <taxon>Pseudonocardiaceae</taxon>
        <taxon>Amycolatopsis</taxon>
    </lineage>
</organism>
<keyword evidence="5" id="KW-1185">Reference proteome</keyword>
<keyword evidence="2" id="KW-0472">Membrane</keyword>
<feature type="transmembrane region" description="Helical" evidence="2">
    <location>
        <begin position="79"/>
        <end position="98"/>
    </location>
</feature>
<keyword evidence="2" id="KW-1133">Transmembrane helix</keyword>
<evidence type="ECO:0000259" key="3">
    <source>
        <dbReference type="Pfam" id="PF23636"/>
    </source>
</evidence>
<evidence type="ECO:0000313" key="5">
    <source>
        <dbReference type="Proteomes" id="UP001501624"/>
    </source>
</evidence>
<evidence type="ECO:0000256" key="1">
    <source>
        <dbReference type="SAM" id="MobiDB-lite"/>
    </source>
</evidence>
<dbReference type="InterPro" id="IPR055568">
    <property type="entry name" value="DUF7144"/>
</dbReference>
<evidence type="ECO:0000313" key="4">
    <source>
        <dbReference type="EMBL" id="GAA3795599.1"/>
    </source>
</evidence>
<feature type="transmembrane region" description="Helical" evidence="2">
    <location>
        <begin position="103"/>
        <end position="122"/>
    </location>
</feature>
<accession>A0ABP7HM61</accession>
<sequence length="156" mass="16633">MTQQHAQPHVEPLGGTRPPEPAPAPYESRSAWMGWVWFGGAMMVLLGIFNVIEGLVALFNDEYYLVGAAGTLVFDLTGWGWVHLIVGALAVAAGIGLFTGAAWARVTAVVLATVNAVAQLAFLSAYPVWATLVIALDVVVIWAVVVHGGEARRLQR</sequence>
<proteinExistence type="predicted"/>
<feature type="transmembrane region" description="Helical" evidence="2">
    <location>
        <begin position="35"/>
        <end position="59"/>
    </location>
</feature>
<name>A0ABP7HM61_9PSEU</name>
<dbReference type="RefSeq" id="WP_020420116.1">
    <property type="nucleotide sequence ID" value="NZ_BAABCM010000001.1"/>
</dbReference>
<dbReference type="Pfam" id="PF23636">
    <property type="entry name" value="DUF7144"/>
    <property type="match status" value="1"/>
</dbReference>
<protein>
    <submittedName>
        <fullName evidence="4">Membrane protein</fullName>
    </submittedName>
</protein>
<gene>
    <name evidence="4" type="ORF">GCM10022380_10760</name>
</gene>